<protein>
    <submittedName>
        <fullName evidence="2">Uncharacterized protein</fullName>
    </submittedName>
</protein>
<gene>
    <name evidence="2" type="ORF">O181_057521</name>
</gene>
<evidence type="ECO:0000313" key="2">
    <source>
        <dbReference type="EMBL" id="MBW0517806.1"/>
    </source>
</evidence>
<comment type="caution">
    <text evidence="2">The sequence shown here is derived from an EMBL/GenBank/DDBJ whole genome shotgun (WGS) entry which is preliminary data.</text>
</comment>
<proteinExistence type="predicted"/>
<feature type="region of interest" description="Disordered" evidence="1">
    <location>
        <begin position="76"/>
        <end position="109"/>
    </location>
</feature>
<evidence type="ECO:0000313" key="3">
    <source>
        <dbReference type="Proteomes" id="UP000765509"/>
    </source>
</evidence>
<evidence type="ECO:0000256" key="1">
    <source>
        <dbReference type="SAM" id="MobiDB-lite"/>
    </source>
</evidence>
<reference evidence="2" key="1">
    <citation type="submission" date="2021-03" db="EMBL/GenBank/DDBJ databases">
        <title>Draft genome sequence of rust myrtle Austropuccinia psidii MF-1, a brazilian biotype.</title>
        <authorList>
            <person name="Quecine M.C."/>
            <person name="Pachon D.M.R."/>
            <person name="Bonatelli M.L."/>
            <person name="Correr F.H."/>
            <person name="Franceschini L.M."/>
            <person name="Leite T.F."/>
            <person name="Margarido G.R.A."/>
            <person name="Almeida C.A."/>
            <person name="Ferrarezi J.A."/>
            <person name="Labate C.A."/>
        </authorList>
    </citation>
    <scope>NUCLEOTIDE SEQUENCE</scope>
    <source>
        <strain evidence="2">MF-1</strain>
    </source>
</reference>
<name>A0A9Q3EFC1_9BASI</name>
<organism evidence="2 3">
    <name type="scientific">Austropuccinia psidii MF-1</name>
    <dbReference type="NCBI Taxonomy" id="1389203"/>
    <lineage>
        <taxon>Eukaryota</taxon>
        <taxon>Fungi</taxon>
        <taxon>Dikarya</taxon>
        <taxon>Basidiomycota</taxon>
        <taxon>Pucciniomycotina</taxon>
        <taxon>Pucciniomycetes</taxon>
        <taxon>Pucciniales</taxon>
        <taxon>Sphaerophragmiaceae</taxon>
        <taxon>Austropuccinia</taxon>
    </lineage>
</organism>
<dbReference type="Proteomes" id="UP000765509">
    <property type="component" value="Unassembled WGS sequence"/>
</dbReference>
<keyword evidence="3" id="KW-1185">Reference proteome</keyword>
<dbReference type="AlphaFoldDB" id="A0A9Q3EFC1"/>
<accession>A0A9Q3EFC1</accession>
<sequence length="109" mass="12425">MDKKRFNIASHWEELGAGFQNIFLKEIPFKDLMLITKGFNPNRKFKLLAERAAKVGENQFIIQTVEERLNQKEHTLIPSGSKGVNQPDFPVALTHPRTSRSVAKSHHSS</sequence>
<dbReference type="EMBL" id="AVOT02026188">
    <property type="protein sequence ID" value="MBW0517806.1"/>
    <property type="molecule type" value="Genomic_DNA"/>
</dbReference>